<dbReference type="Pfam" id="PF02348">
    <property type="entry name" value="CTP_transf_3"/>
    <property type="match status" value="1"/>
</dbReference>
<reference evidence="1" key="1">
    <citation type="journal article" date="2020" name="Nature">
        <title>Giant virus diversity and host interactions through global metagenomics.</title>
        <authorList>
            <person name="Schulz F."/>
            <person name="Roux S."/>
            <person name="Paez-Espino D."/>
            <person name="Jungbluth S."/>
            <person name="Walsh D.A."/>
            <person name="Denef V.J."/>
            <person name="McMahon K.D."/>
            <person name="Konstantinidis K.T."/>
            <person name="Eloe-Fadrosh E.A."/>
            <person name="Kyrpides N.C."/>
            <person name="Woyke T."/>
        </authorList>
    </citation>
    <scope>NUCLEOTIDE SEQUENCE</scope>
    <source>
        <strain evidence="1">GVMAG-M-3300021343-4</strain>
    </source>
</reference>
<sequence>MREPGLCAAIIPVRKGSQRVKNKNTRKFGDDTTLLEHKIKQLKNIKMIDEIILTTDCEKSMEIGRSYGLTILEREEYYASSECNNSDFFRYIAEKAPEKYKYLIYTPVTSPFILDTTIENIIQKFKSDDQYDSVVPVEIIRHHIWMNGKPLNYDPEKAPNTQDLPDVFALNYACSIISREDQIKYSSLCGKTPYFYELTQFEALDIDTMHDFEVAQLLYKNKYLKNLKV</sequence>
<protein>
    <recommendedName>
        <fullName evidence="2">Cytidylyltransferase</fullName>
    </recommendedName>
</protein>
<dbReference type="InterPro" id="IPR029044">
    <property type="entry name" value="Nucleotide-diphossugar_trans"/>
</dbReference>
<organism evidence="1">
    <name type="scientific">viral metagenome</name>
    <dbReference type="NCBI Taxonomy" id="1070528"/>
    <lineage>
        <taxon>unclassified sequences</taxon>
        <taxon>metagenomes</taxon>
        <taxon>organismal metagenomes</taxon>
    </lineage>
</organism>
<dbReference type="GO" id="GO:0008781">
    <property type="term" value="F:N-acylneuraminate cytidylyltransferase activity"/>
    <property type="evidence" value="ECO:0007669"/>
    <property type="project" value="TreeGrafter"/>
</dbReference>
<dbReference type="InterPro" id="IPR003329">
    <property type="entry name" value="Cytidylyl_trans"/>
</dbReference>
<dbReference type="EMBL" id="MN739435">
    <property type="protein sequence ID" value="QHT04609.1"/>
    <property type="molecule type" value="Genomic_DNA"/>
</dbReference>
<dbReference type="PANTHER" id="PTHR21485">
    <property type="entry name" value="HAD SUPERFAMILY MEMBERS CMAS AND KDSC"/>
    <property type="match status" value="1"/>
</dbReference>
<dbReference type="AlphaFoldDB" id="A0A6C0CLQ7"/>
<evidence type="ECO:0008006" key="2">
    <source>
        <dbReference type="Google" id="ProtNLM"/>
    </source>
</evidence>
<dbReference type="PANTHER" id="PTHR21485:SF6">
    <property type="entry name" value="N-ACYLNEURAMINATE CYTIDYLYLTRANSFERASE-RELATED"/>
    <property type="match status" value="1"/>
</dbReference>
<dbReference type="SUPFAM" id="SSF53448">
    <property type="entry name" value="Nucleotide-diphospho-sugar transferases"/>
    <property type="match status" value="1"/>
</dbReference>
<dbReference type="Gene3D" id="3.90.550.10">
    <property type="entry name" value="Spore Coat Polysaccharide Biosynthesis Protein SpsA, Chain A"/>
    <property type="match status" value="1"/>
</dbReference>
<evidence type="ECO:0000313" key="1">
    <source>
        <dbReference type="EMBL" id="QHT04609.1"/>
    </source>
</evidence>
<name>A0A6C0CLQ7_9ZZZZ</name>
<dbReference type="InterPro" id="IPR050793">
    <property type="entry name" value="CMP-NeuNAc_synthase"/>
</dbReference>
<accession>A0A6C0CLQ7</accession>
<proteinExistence type="predicted"/>